<name>A0A7Y0ATJ8_9HYPH</name>
<protein>
    <recommendedName>
        <fullName evidence="4">Transmembrane protein</fullName>
    </recommendedName>
</protein>
<gene>
    <name evidence="2" type="ORF">HHL25_03815</name>
</gene>
<evidence type="ECO:0000313" key="3">
    <source>
        <dbReference type="Proteomes" id="UP000541470"/>
    </source>
</evidence>
<dbReference type="RefSeq" id="WP_169587427.1">
    <property type="nucleotide sequence ID" value="NZ_JABBGK010000001.1"/>
</dbReference>
<dbReference type="Proteomes" id="UP000541470">
    <property type="component" value="Unassembled WGS sequence"/>
</dbReference>
<feature type="chain" id="PRO_5030609497" description="Transmembrane protein" evidence="1">
    <location>
        <begin position="23"/>
        <end position="83"/>
    </location>
</feature>
<evidence type="ECO:0000313" key="2">
    <source>
        <dbReference type="EMBL" id="NML73248.1"/>
    </source>
</evidence>
<proteinExistence type="predicted"/>
<evidence type="ECO:0008006" key="4">
    <source>
        <dbReference type="Google" id="ProtNLM"/>
    </source>
</evidence>
<dbReference type="AlphaFoldDB" id="A0A7Y0ATJ8"/>
<keyword evidence="1" id="KW-0732">Signal</keyword>
<feature type="signal peptide" evidence="1">
    <location>
        <begin position="1"/>
        <end position="22"/>
    </location>
</feature>
<organism evidence="2 3">
    <name type="scientific">Rhizobium terricola</name>
    <dbReference type="NCBI Taxonomy" id="2728849"/>
    <lineage>
        <taxon>Bacteria</taxon>
        <taxon>Pseudomonadati</taxon>
        <taxon>Pseudomonadota</taxon>
        <taxon>Alphaproteobacteria</taxon>
        <taxon>Hyphomicrobiales</taxon>
        <taxon>Rhizobiaceae</taxon>
        <taxon>Rhizobium/Agrobacterium group</taxon>
        <taxon>Rhizobium</taxon>
    </lineage>
</organism>
<dbReference type="EMBL" id="JABBGK010000001">
    <property type="protein sequence ID" value="NML73248.1"/>
    <property type="molecule type" value="Genomic_DNA"/>
</dbReference>
<sequence length="83" mass="8749">MKTIIAATAVLASLAGASSAFAIQPIPGSITYGGHQAQLEKSPVGSNFFHTFYGPNGEEVREIYKVNADHTVELVSRAVATDK</sequence>
<reference evidence="2 3" key="1">
    <citation type="submission" date="2020-04" db="EMBL/GenBank/DDBJ databases">
        <title>Rhizobium sp. S-51 isolated from soil.</title>
        <authorList>
            <person name="Dahal R.H."/>
        </authorList>
    </citation>
    <scope>NUCLEOTIDE SEQUENCE [LARGE SCALE GENOMIC DNA]</scope>
    <source>
        <strain evidence="2 3">S-51</strain>
    </source>
</reference>
<keyword evidence="3" id="KW-1185">Reference proteome</keyword>
<accession>A0A7Y0ATJ8</accession>
<comment type="caution">
    <text evidence="2">The sequence shown here is derived from an EMBL/GenBank/DDBJ whole genome shotgun (WGS) entry which is preliminary data.</text>
</comment>
<evidence type="ECO:0000256" key="1">
    <source>
        <dbReference type="SAM" id="SignalP"/>
    </source>
</evidence>